<reference evidence="16" key="1">
    <citation type="journal article" date="2014" name="Science">
        <title>The coffee genome provides insight into the convergent evolution of caffeine biosynthesis.</title>
        <authorList>
            <person name="Denoeud F."/>
            <person name="Carretero-Paulet L."/>
            <person name="Dereeper A."/>
            <person name="Droc G."/>
            <person name="Guyot R."/>
            <person name="Pietrella M."/>
            <person name="Zheng C."/>
            <person name="Alberti A."/>
            <person name="Anthony F."/>
            <person name="Aprea G."/>
            <person name="Aury J.M."/>
            <person name="Bento P."/>
            <person name="Bernard M."/>
            <person name="Bocs S."/>
            <person name="Campa C."/>
            <person name="Cenci A."/>
            <person name="Combes M.C."/>
            <person name="Crouzillat D."/>
            <person name="Da Silva C."/>
            <person name="Daddiego L."/>
            <person name="De Bellis F."/>
            <person name="Dussert S."/>
            <person name="Garsmeur O."/>
            <person name="Gayraud T."/>
            <person name="Guignon V."/>
            <person name="Jahn K."/>
            <person name="Jamilloux V."/>
            <person name="Joet T."/>
            <person name="Labadie K."/>
            <person name="Lan T."/>
            <person name="Leclercq J."/>
            <person name="Lepelley M."/>
            <person name="Leroy T."/>
            <person name="Li L.T."/>
            <person name="Librado P."/>
            <person name="Lopez L."/>
            <person name="Munoz A."/>
            <person name="Noel B."/>
            <person name="Pallavicini A."/>
            <person name="Perrotta G."/>
            <person name="Poncet V."/>
            <person name="Pot D."/>
            <person name="Priyono X."/>
            <person name="Rigoreau M."/>
            <person name="Rouard M."/>
            <person name="Rozas J."/>
            <person name="Tranchant-Dubreuil C."/>
            <person name="VanBuren R."/>
            <person name="Zhang Q."/>
            <person name="Andrade A.C."/>
            <person name="Argout X."/>
            <person name="Bertrand B."/>
            <person name="de Kochko A."/>
            <person name="Graziosi G."/>
            <person name="Henry R.J."/>
            <person name="Jayarama X."/>
            <person name="Ming R."/>
            <person name="Nagai C."/>
            <person name="Rounsley S."/>
            <person name="Sankoff D."/>
            <person name="Giuliano G."/>
            <person name="Albert V.A."/>
            <person name="Wincker P."/>
            <person name="Lashermes P."/>
        </authorList>
    </citation>
    <scope>NUCLEOTIDE SEQUENCE [LARGE SCALE GENOMIC DNA]</scope>
    <source>
        <strain evidence="16">cv. DH200-94</strain>
    </source>
</reference>
<dbReference type="FunCoup" id="A0A068VLS9">
    <property type="interactions" value="232"/>
</dbReference>
<evidence type="ECO:0000256" key="10">
    <source>
        <dbReference type="ARBA" id="ARBA00022786"/>
    </source>
</evidence>
<dbReference type="STRING" id="49390.A0A068VLS9"/>
<evidence type="ECO:0000259" key="13">
    <source>
        <dbReference type="PROSITE" id="PS50089"/>
    </source>
</evidence>
<dbReference type="InterPro" id="IPR018957">
    <property type="entry name" value="Znf_C3HC4_RING-type"/>
</dbReference>
<comment type="function">
    <text evidence="3">Might act as an E3 ubiquitin-protein ligase, or as part of E3 complex, which accepts ubiquitin from specific E2 ubiquitin-conjugating enzymes and then transfers it to substrates.</text>
</comment>
<dbReference type="InterPro" id="IPR031127">
    <property type="entry name" value="E3_UB_ligase_RBR"/>
</dbReference>
<dbReference type="InterPro" id="IPR017907">
    <property type="entry name" value="Znf_RING_CS"/>
</dbReference>
<dbReference type="InterPro" id="IPR001841">
    <property type="entry name" value="Znf_RING"/>
</dbReference>
<keyword evidence="11" id="KW-0862">Zinc</keyword>
<dbReference type="OrthoDB" id="10009520at2759"/>
<dbReference type="FunFam" id="3.30.40.10:FF:000230">
    <property type="entry name" value="RBR-type E3 ubiquitin transferase"/>
    <property type="match status" value="1"/>
</dbReference>
<evidence type="ECO:0000313" key="15">
    <source>
        <dbReference type="EMBL" id="CDP21720.1"/>
    </source>
</evidence>
<dbReference type="InterPro" id="IPR002867">
    <property type="entry name" value="IBR_dom"/>
</dbReference>
<dbReference type="PhylomeDB" id="A0A068VLS9"/>
<dbReference type="Gene3D" id="3.30.40.10">
    <property type="entry name" value="Zinc/RING finger domain, C3HC4 (zinc finger)"/>
    <property type="match status" value="1"/>
</dbReference>
<dbReference type="AlphaFoldDB" id="A0A068VLS9"/>
<evidence type="ECO:0000256" key="11">
    <source>
        <dbReference type="ARBA" id="ARBA00022833"/>
    </source>
</evidence>
<evidence type="ECO:0000256" key="1">
    <source>
        <dbReference type="ARBA" id="ARBA00001798"/>
    </source>
</evidence>
<feature type="domain" description="RING-type" evidence="14">
    <location>
        <begin position="99"/>
        <end position="305"/>
    </location>
</feature>
<dbReference type="CDD" id="cd22584">
    <property type="entry name" value="Rcat_RBR_unk"/>
    <property type="match status" value="1"/>
</dbReference>
<gene>
    <name evidence="15" type="ORF">GSCOC_T00012255001</name>
</gene>
<dbReference type="GO" id="GO:0016567">
    <property type="term" value="P:protein ubiquitination"/>
    <property type="evidence" value="ECO:0007669"/>
    <property type="project" value="UniProtKB-UniPathway"/>
</dbReference>
<accession>A0A068VLS9</accession>
<dbReference type="EC" id="2.3.2.31" evidence="5"/>
<evidence type="ECO:0000256" key="12">
    <source>
        <dbReference type="PROSITE-ProRule" id="PRU00175"/>
    </source>
</evidence>
<protein>
    <recommendedName>
        <fullName evidence="5">RBR-type E3 ubiquitin transferase</fullName>
        <ecNumber evidence="5">2.3.2.31</ecNumber>
    </recommendedName>
</protein>
<evidence type="ECO:0000313" key="16">
    <source>
        <dbReference type="Proteomes" id="UP000295252"/>
    </source>
</evidence>
<keyword evidence="16" id="KW-1185">Reference proteome</keyword>
<comment type="similarity">
    <text evidence="4">Belongs to the RBR family. Ariadne subfamily.</text>
</comment>
<keyword evidence="9 12" id="KW-0863">Zinc-finger</keyword>
<dbReference type="InterPro" id="IPR044066">
    <property type="entry name" value="TRIAD_supradom"/>
</dbReference>
<evidence type="ECO:0000256" key="7">
    <source>
        <dbReference type="ARBA" id="ARBA00022723"/>
    </source>
</evidence>
<dbReference type="SUPFAM" id="SSF57850">
    <property type="entry name" value="RING/U-box"/>
    <property type="match status" value="3"/>
</dbReference>
<comment type="catalytic activity">
    <reaction evidence="1">
        <text>[E2 ubiquitin-conjugating enzyme]-S-ubiquitinyl-L-cysteine + [acceptor protein]-L-lysine = [E2 ubiquitin-conjugating enzyme]-L-cysteine + [acceptor protein]-N(6)-ubiquitinyl-L-lysine.</text>
        <dbReference type="EC" id="2.3.2.31"/>
    </reaction>
</comment>
<proteinExistence type="inferred from homology"/>
<dbReference type="InParanoid" id="A0A068VLS9"/>
<keyword evidence="8" id="KW-0677">Repeat</keyword>
<feature type="domain" description="RING-type" evidence="13">
    <location>
        <begin position="103"/>
        <end position="148"/>
    </location>
</feature>
<evidence type="ECO:0000256" key="5">
    <source>
        <dbReference type="ARBA" id="ARBA00012251"/>
    </source>
</evidence>
<organism evidence="15 16">
    <name type="scientific">Coffea canephora</name>
    <name type="common">Robusta coffee</name>
    <dbReference type="NCBI Taxonomy" id="49390"/>
    <lineage>
        <taxon>Eukaryota</taxon>
        <taxon>Viridiplantae</taxon>
        <taxon>Streptophyta</taxon>
        <taxon>Embryophyta</taxon>
        <taxon>Tracheophyta</taxon>
        <taxon>Spermatophyta</taxon>
        <taxon>Magnoliopsida</taxon>
        <taxon>eudicotyledons</taxon>
        <taxon>Gunneridae</taxon>
        <taxon>Pentapetalae</taxon>
        <taxon>asterids</taxon>
        <taxon>lamiids</taxon>
        <taxon>Gentianales</taxon>
        <taxon>Rubiaceae</taxon>
        <taxon>Ixoroideae</taxon>
        <taxon>Gardenieae complex</taxon>
        <taxon>Bertiereae - Coffeeae clade</taxon>
        <taxon>Coffeeae</taxon>
        <taxon>Coffea</taxon>
    </lineage>
</organism>
<name>A0A068VLS9_COFCA</name>
<dbReference type="PROSITE" id="PS00518">
    <property type="entry name" value="ZF_RING_1"/>
    <property type="match status" value="1"/>
</dbReference>
<evidence type="ECO:0000256" key="8">
    <source>
        <dbReference type="ARBA" id="ARBA00022737"/>
    </source>
</evidence>
<dbReference type="OMA" id="CPDMACR"/>
<keyword evidence="6" id="KW-0808">Transferase</keyword>
<dbReference type="Proteomes" id="UP000295252">
    <property type="component" value="Unassembled WGS sequence"/>
</dbReference>
<dbReference type="SMART" id="SM00647">
    <property type="entry name" value="IBR"/>
    <property type="match status" value="2"/>
</dbReference>
<evidence type="ECO:0000256" key="4">
    <source>
        <dbReference type="ARBA" id="ARBA00005884"/>
    </source>
</evidence>
<comment type="cofactor">
    <cofactor evidence="2">
        <name>Zn(2+)</name>
        <dbReference type="ChEBI" id="CHEBI:29105"/>
    </cofactor>
</comment>
<dbReference type="Pfam" id="PF01485">
    <property type="entry name" value="IBR"/>
    <property type="match status" value="2"/>
</dbReference>
<dbReference type="PROSITE" id="PS50089">
    <property type="entry name" value="ZF_RING_2"/>
    <property type="match status" value="1"/>
</dbReference>
<evidence type="ECO:0000256" key="6">
    <source>
        <dbReference type="ARBA" id="ARBA00022679"/>
    </source>
</evidence>
<dbReference type="GO" id="GO:0061630">
    <property type="term" value="F:ubiquitin protein ligase activity"/>
    <property type="evidence" value="ECO:0007669"/>
    <property type="project" value="UniProtKB-EC"/>
</dbReference>
<dbReference type="UniPathway" id="UPA00143"/>
<dbReference type="Gene3D" id="1.20.120.1750">
    <property type="match status" value="1"/>
</dbReference>
<dbReference type="SMART" id="SM00184">
    <property type="entry name" value="RING"/>
    <property type="match status" value="2"/>
</dbReference>
<dbReference type="Pfam" id="PF00097">
    <property type="entry name" value="zf-C3HC4"/>
    <property type="match status" value="1"/>
</dbReference>
<dbReference type="PROSITE" id="PS51873">
    <property type="entry name" value="TRIAD"/>
    <property type="match status" value="1"/>
</dbReference>
<evidence type="ECO:0000256" key="3">
    <source>
        <dbReference type="ARBA" id="ARBA00003976"/>
    </source>
</evidence>
<dbReference type="Gramene" id="CDP21720">
    <property type="protein sequence ID" value="CDP21720"/>
    <property type="gene ID" value="GSCOC_T00012255001"/>
</dbReference>
<sequence>MAQEPALFDLSCDDFYLSALFRETDELDSEDDQIFPLSDVKYAQGLQLQEALVASMLPEPAQGYSTLNIAANAASSSSSSSFKVEQAEEAVTAESGESSLSFCEICVDRKEIDQMFTIQSCGHVFCNECISKHVAARLQFNVHGIRCPEVNCGRAIEFDSCRSFMPKDVLEKWDEMLCDAMVDASQKFYCPFKDCSAMLERDSDEVIRESECPVCRRLFCARCHVPWHPGVDCEELLRLNQDERGREDLMLRELAKAKSWNRCPRCKYYVEKNQGCIHMTCRCGFQFCYACGEPWSSTHGGCQQT</sequence>
<evidence type="ECO:0000256" key="9">
    <source>
        <dbReference type="ARBA" id="ARBA00022771"/>
    </source>
</evidence>
<evidence type="ECO:0000256" key="2">
    <source>
        <dbReference type="ARBA" id="ARBA00001947"/>
    </source>
</evidence>
<dbReference type="FunFam" id="1.20.120.1750:FF:000018">
    <property type="entry name" value="RBR-type E3 ubiquitin transferase"/>
    <property type="match status" value="1"/>
</dbReference>
<keyword evidence="10" id="KW-0833">Ubl conjugation pathway</keyword>
<keyword evidence="7" id="KW-0479">Metal-binding</keyword>
<dbReference type="InterPro" id="IPR013083">
    <property type="entry name" value="Znf_RING/FYVE/PHD"/>
</dbReference>
<dbReference type="EMBL" id="HG745092">
    <property type="protein sequence ID" value="CDP21720.1"/>
    <property type="molecule type" value="Genomic_DNA"/>
</dbReference>
<dbReference type="GO" id="GO:0008270">
    <property type="term" value="F:zinc ion binding"/>
    <property type="evidence" value="ECO:0007669"/>
    <property type="project" value="UniProtKB-KW"/>
</dbReference>
<dbReference type="PANTHER" id="PTHR11685">
    <property type="entry name" value="RBR FAMILY RING FINGER AND IBR DOMAIN-CONTAINING"/>
    <property type="match status" value="1"/>
</dbReference>
<dbReference type="CDD" id="cd22582">
    <property type="entry name" value="BRcat_RBR_unk"/>
    <property type="match status" value="1"/>
</dbReference>
<evidence type="ECO:0000259" key="14">
    <source>
        <dbReference type="PROSITE" id="PS51873"/>
    </source>
</evidence>